<proteinExistence type="predicted"/>
<accession>A0AAE1LHY5</accession>
<evidence type="ECO:0000313" key="2">
    <source>
        <dbReference type="Proteomes" id="UP001219518"/>
    </source>
</evidence>
<sequence>MSKDEKLCDGCPFQYMLPGSFCVMEVTGYCSINSGDRDGGKFWSGKAILFRVVMNLLKYCDGEKCSPQTCLYINFVESVSMFSSFPDIITHV</sequence>
<keyword evidence="1" id="KW-0378">Hydrolase</keyword>
<dbReference type="EMBL" id="JAHWGI010000988">
    <property type="protein sequence ID" value="KAK3920105.1"/>
    <property type="molecule type" value="Genomic_DNA"/>
</dbReference>
<dbReference type="GO" id="GO:0016787">
    <property type="term" value="F:hydrolase activity"/>
    <property type="evidence" value="ECO:0007669"/>
    <property type="project" value="UniProtKB-KW"/>
</dbReference>
<name>A0AAE1LHY5_9NEOP</name>
<comment type="caution">
    <text evidence="1">The sequence shown here is derived from an EMBL/GenBank/DDBJ whole genome shotgun (WGS) entry which is preliminary data.</text>
</comment>
<protein>
    <submittedName>
        <fullName evidence="1">Ubiquitin carboxyl-terminal hydrolase FAF-X</fullName>
    </submittedName>
</protein>
<reference evidence="1" key="2">
    <citation type="journal article" date="2023" name="BMC Genomics">
        <title>Pest status, molecular evolution, and epigenetic factors derived from the genome assembly of Frankliniella fusca, a thysanopteran phytovirus vector.</title>
        <authorList>
            <person name="Catto M.A."/>
            <person name="Labadie P.E."/>
            <person name="Jacobson A.L."/>
            <person name="Kennedy G.G."/>
            <person name="Srinivasan R."/>
            <person name="Hunt B.G."/>
        </authorList>
    </citation>
    <scope>NUCLEOTIDE SEQUENCE</scope>
    <source>
        <strain evidence="1">PL_HMW_Pooled</strain>
    </source>
</reference>
<dbReference type="AlphaFoldDB" id="A0AAE1LHY5"/>
<dbReference type="Proteomes" id="UP001219518">
    <property type="component" value="Unassembled WGS sequence"/>
</dbReference>
<keyword evidence="2" id="KW-1185">Reference proteome</keyword>
<evidence type="ECO:0000313" key="1">
    <source>
        <dbReference type="EMBL" id="KAK3920105.1"/>
    </source>
</evidence>
<feature type="non-terminal residue" evidence="1">
    <location>
        <position position="92"/>
    </location>
</feature>
<gene>
    <name evidence="1" type="ORF">KUF71_009392</name>
</gene>
<reference evidence="1" key="1">
    <citation type="submission" date="2021-07" db="EMBL/GenBank/DDBJ databases">
        <authorList>
            <person name="Catto M.A."/>
            <person name="Jacobson A."/>
            <person name="Kennedy G."/>
            <person name="Labadie P."/>
            <person name="Hunt B.G."/>
            <person name="Srinivasan R."/>
        </authorList>
    </citation>
    <scope>NUCLEOTIDE SEQUENCE</scope>
    <source>
        <strain evidence="1">PL_HMW_Pooled</strain>
        <tissue evidence="1">Head</tissue>
    </source>
</reference>
<organism evidence="1 2">
    <name type="scientific">Frankliniella fusca</name>
    <dbReference type="NCBI Taxonomy" id="407009"/>
    <lineage>
        <taxon>Eukaryota</taxon>
        <taxon>Metazoa</taxon>
        <taxon>Ecdysozoa</taxon>
        <taxon>Arthropoda</taxon>
        <taxon>Hexapoda</taxon>
        <taxon>Insecta</taxon>
        <taxon>Pterygota</taxon>
        <taxon>Neoptera</taxon>
        <taxon>Paraneoptera</taxon>
        <taxon>Thysanoptera</taxon>
        <taxon>Terebrantia</taxon>
        <taxon>Thripoidea</taxon>
        <taxon>Thripidae</taxon>
        <taxon>Frankliniella</taxon>
    </lineage>
</organism>